<dbReference type="AlphaFoldDB" id="A0A6B0U2A8"/>
<protein>
    <submittedName>
        <fullName evidence="2">Putative secreted protein</fullName>
    </submittedName>
</protein>
<proteinExistence type="predicted"/>
<feature type="chain" id="PRO_5025433329" evidence="1">
    <location>
        <begin position="26"/>
        <end position="92"/>
    </location>
</feature>
<accession>A0A6B0U2A8</accession>
<dbReference type="EMBL" id="GIFC01004566">
    <property type="protein sequence ID" value="MXU86649.1"/>
    <property type="molecule type" value="Transcribed_RNA"/>
</dbReference>
<reference evidence="2" key="1">
    <citation type="submission" date="2019-12" db="EMBL/GenBank/DDBJ databases">
        <title>An insight into the sialome of adult female Ixodes ricinus ticks feeding for 6 days.</title>
        <authorList>
            <person name="Perner J."/>
            <person name="Ribeiro J.M.C."/>
        </authorList>
    </citation>
    <scope>NUCLEOTIDE SEQUENCE</scope>
    <source>
        <strain evidence="2">Semi-engorged</strain>
        <tissue evidence="2">Salivary glands</tissue>
    </source>
</reference>
<evidence type="ECO:0000256" key="1">
    <source>
        <dbReference type="SAM" id="SignalP"/>
    </source>
</evidence>
<keyword evidence="1" id="KW-0732">Signal</keyword>
<evidence type="ECO:0000313" key="2">
    <source>
        <dbReference type="EMBL" id="MXU86649.1"/>
    </source>
</evidence>
<feature type="signal peptide" evidence="1">
    <location>
        <begin position="1"/>
        <end position="25"/>
    </location>
</feature>
<sequence>MELLQLLSLLFPLGWFLGAIEVTSATGTAPLHCVLLPRQLGCATQRITGLETLVLQKSWRIRSYQHPNIHLRGIASQNDINSQSQIENSCWM</sequence>
<name>A0A6B0U2A8_IXORI</name>
<organism evidence="2">
    <name type="scientific">Ixodes ricinus</name>
    <name type="common">Common tick</name>
    <name type="synonym">Acarus ricinus</name>
    <dbReference type="NCBI Taxonomy" id="34613"/>
    <lineage>
        <taxon>Eukaryota</taxon>
        <taxon>Metazoa</taxon>
        <taxon>Ecdysozoa</taxon>
        <taxon>Arthropoda</taxon>
        <taxon>Chelicerata</taxon>
        <taxon>Arachnida</taxon>
        <taxon>Acari</taxon>
        <taxon>Parasitiformes</taxon>
        <taxon>Ixodida</taxon>
        <taxon>Ixodoidea</taxon>
        <taxon>Ixodidae</taxon>
        <taxon>Ixodinae</taxon>
        <taxon>Ixodes</taxon>
    </lineage>
</organism>